<dbReference type="InterPro" id="IPR002921">
    <property type="entry name" value="Fungal_lipase-type"/>
</dbReference>
<evidence type="ECO:0000256" key="3">
    <source>
        <dbReference type="ARBA" id="ARBA00022963"/>
    </source>
</evidence>
<evidence type="ECO:0000256" key="2">
    <source>
        <dbReference type="ARBA" id="ARBA00022801"/>
    </source>
</evidence>
<dbReference type="PANTHER" id="PTHR31828:SF10">
    <property type="entry name" value="PHOSPHOLIPASE A1-IIDELTA"/>
    <property type="match status" value="1"/>
</dbReference>
<reference evidence="7" key="1">
    <citation type="journal article" date="2017" name="Nature">
        <title>The genome of Chenopodium quinoa.</title>
        <authorList>
            <person name="Jarvis D.E."/>
            <person name="Ho Y.S."/>
            <person name="Lightfoot D.J."/>
            <person name="Schmoeckel S.M."/>
            <person name="Li B."/>
            <person name="Borm T.J.A."/>
            <person name="Ohyanagi H."/>
            <person name="Mineta K."/>
            <person name="Michell C.T."/>
            <person name="Saber N."/>
            <person name="Kharbatia N.M."/>
            <person name="Rupper R.R."/>
            <person name="Sharp A.R."/>
            <person name="Dally N."/>
            <person name="Boughton B.A."/>
            <person name="Woo Y.H."/>
            <person name="Gao G."/>
            <person name="Schijlen E.G.W.M."/>
            <person name="Guo X."/>
            <person name="Momin A.A."/>
            <person name="Negrao S."/>
            <person name="Al-Babili S."/>
            <person name="Gehring C."/>
            <person name="Roessner U."/>
            <person name="Jung C."/>
            <person name="Murphy K."/>
            <person name="Arold S.T."/>
            <person name="Gojobori T."/>
            <person name="van der Linden C.G."/>
            <person name="van Loo E.N."/>
            <person name="Jellen E.N."/>
            <person name="Maughan P.J."/>
            <person name="Tester M."/>
        </authorList>
    </citation>
    <scope>NUCLEOTIDE SEQUENCE [LARGE SCALE GENOMIC DNA]</scope>
    <source>
        <strain evidence="7">cv. PI 614886</strain>
    </source>
</reference>
<dbReference type="EC" id="3.1.1.-" evidence="5"/>
<evidence type="ECO:0000259" key="6">
    <source>
        <dbReference type="Pfam" id="PF01764"/>
    </source>
</evidence>
<keyword evidence="8" id="KW-1185">Reference proteome</keyword>
<evidence type="ECO:0000256" key="4">
    <source>
        <dbReference type="ARBA" id="ARBA00023098"/>
    </source>
</evidence>
<dbReference type="EnsemblPlants" id="AUR62041738-RA">
    <property type="protein sequence ID" value="AUR62041738-RA:cds"/>
    <property type="gene ID" value="AUR62041738"/>
</dbReference>
<dbReference type="CDD" id="cd00519">
    <property type="entry name" value="Lipase_3"/>
    <property type="match status" value="1"/>
</dbReference>
<dbReference type="GO" id="GO:0008970">
    <property type="term" value="F:phospholipase A1 activity"/>
    <property type="evidence" value="ECO:0007669"/>
    <property type="project" value="UniProtKB-UniRule"/>
</dbReference>
<evidence type="ECO:0000313" key="8">
    <source>
        <dbReference type="Proteomes" id="UP000596660"/>
    </source>
</evidence>
<keyword evidence="3 5" id="KW-0442">Lipid degradation</keyword>
<comment type="function">
    <text evidence="5">Acylhydrolase that catalyzes the hydrolysis of phospholipids at the sn-1 position.</text>
</comment>
<dbReference type="Gramene" id="AUR62041738-RA">
    <property type="protein sequence ID" value="AUR62041738-RA:cds"/>
    <property type="gene ID" value="AUR62041738"/>
</dbReference>
<proteinExistence type="inferred from homology"/>
<evidence type="ECO:0000256" key="5">
    <source>
        <dbReference type="RuleBase" id="RU367093"/>
    </source>
</evidence>
<keyword evidence="2 5" id="KW-0378">Hydrolase</keyword>
<sequence>MALQEQQELGLSDEGPTWHNLLGSQNWEDLLDPLNDELRRLIIQCGDFCQVTYDTFINDPNSAYCGSSRYAKSDLLKKTAFPGGSNKYDVVGFLYATARVSVPEAFLFKSMSRERWDRESNWIGYIAVSNDQVSQETGRREIYVAWRGTTRNYEWINVLGAKLQSAKSLLAEGCHGHSLGATLSVLSAFDIAENVTREIPVSAIIFGCPKVGNKRFKERVDAHPNLKTLHVRNVIDTIPLYPARLMGYVHIGIELEIDSRKSPFLKASRHVGDWHNLQAMLHIVNGWQGFKEEFRLVVQRSIALVNKSCDYLKEECLVPPSWWVEKNKGMVLSEQGEWVLAGPEEIPVPEYD</sequence>
<evidence type="ECO:0000256" key="1">
    <source>
        <dbReference type="ARBA" id="ARBA00010701"/>
    </source>
</evidence>
<name>A0A803N7I4_CHEQI</name>
<dbReference type="InterPro" id="IPR033556">
    <property type="entry name" value="PLA"/>
</dbReference>
<organism evidence="7 8">
    <name type="scientific">Chenopodium quinoa</name>
    <name type="common">Quinoa</name>
    <dbReference type="NCBI Taxonomy" id="63459"/>
    <lineage>
        <taxon>Eukaryota</taxon>
        <taxon>Viridiplantae</taxon>
        <taxon>Streptophyta</taxon>
        <taxon>Embryophyta</taxon>
        <taxon>Tracheophyta</taxon>
        <taxon>Spermatophyta</taxon>
        <taxon>Magnoliopsida</taxon>
        <taxon>eudicotyledons</taxon>
        <taxon>Gunneridae</taxon>
        <taxon>Pentapetalae</taxon>
        <taxon>Caryophyllales</taxon>
        <taxon>Chenopodiaceae</taxon>
        <taxon>Chenopodioideae</taxon>
        <taxon>Atripliceae</taxon>
        <taxon>Chenopodium</taxon>
    </lineage>
</organism>
<dbReference type="Gene3D" id="3.40.50.1820">
    <property type="entry name" value="alpha/beta hydrolase"/>
    <property type="match status" value="2"/>
</dbReference>
<dbReference type="PANTHER" id="PTHR31828">
    <property type="entry name" value="PHOSPHOLIPASE A1-IIGAMMA"/>
    <property type="match status" value="1"/>
</dbReference>
<dbReference type="InterPro" id="IPR029058">
    <property type="entry name" value="AB_hydrolase_fold"/>
</dbReference>
<evidence type="ECO:0000313" key="7">
    <source>
        <dbReference type="EnsemblPlants" id="AUR62041738-RA:cds"/>
    </source>
</evidence>
<feature type="domain" description="Fungal lipase-type" evidence="6">
    <location>
        <begin position="176"/>
        <end position="244"/>
    </location>
</feature>
<protein>
    <recommendedName>
        <fullName evidence="5">Phospholipase A1</fullName>
        <ecNumber evidence="5">3.1.1.-</ecNumber>
    </recommendedName>
</protein>
<dbReference type="SUPFAM" id="SSF53474">
    <property type="entry name" value="alpha/beta-Hydrolases"/>
    <property type="match status" value="1"/>
</dbReference>
<comment type="similarity">
    <text evidence="1 5">Belongs to the AB hydrolase superfamily. Lipase family.</text>
</comment>
<dbReference type="Proteomes" id="UP000596660">
    <property type="component" value="Unplaced"/>
</dbReference>
<dbReference type="GO" id="GO:0016042">
    <property type="term" value="P:lipid catabolic process"/>
    <property type="evidence" value="ECO:0007669"/>
    <property type="project" value="UniProtKB-UniRule"/>
</dbReference>
<dbReference type="AlphaFoldDB" id="A0A803N7I4"/>
<reference evidence="7" key="2">
    <citation type="submission" date="2021-03" db="UniProtKB">
        <authorList>
            <consortium name="EnsemblPlants"/>
        </authorList>
    </citation>
    <scope>IDENTIFICATION</scope>
</reference>
<keyword evidence="4 5" id="KW-0443">Lipid metabolism</keyword>
<dbReference type="Pfam" id="PF01764">
    <property type="entry name" value="Lipase_3"/>
    <property type="match status" value="1"/>
</dbReference>
<accession>A0A803N7I4</accession>